<dbReference type="Gene3D" id="2.40.40.10">
    <property type="entry name" value="RlpA-like domain"/>
    <property type="match status" value="1"/>
</dbReference>
<dbReference type="Pfam" id="PF22514">
    <property type="entry name" value="EXPB1_D1"/>
    <property type="match status" value="1"/>
</dbReference>
<gene>
    <name evidence="3" type="ORF">BDV98DRAFT_567208</name>
</gene>
<protein>
    <submittedName>
        <fullName evidence="3">RlpA-like double-psi beta-barrel-protein domain-containing protein-containing protein</fullName>
    </submittedName>
</protein>
<evidence type="ECO:0000256" key="1">
    <source>
        <dbReference type="SAM" id="SignalP"/>
    </source>
</evidence>
<evidence type="ECO:0000313" key="4">
    <source>
        <dbReference type="Proteomes" id="UP000305067"/>
    </source>
</evidence>
<dbReference type="InterPro" id="IPR036908">
    <property type="entry name" value="RlpA-like_sf"/>
</dbReference>
<proteinExistence type="predicted"/>
<dbReference type="EMBL" id="ML178824">
    <property type="protein sequence ID" value="TFL01586.1"/>
    <property type="molecule type" value="Genomic_DNA"/>
</dbReference>
<accession>A0A5C3QHX4</accession>
<dbReference type="PROSITE" id="PS50842">
    <property type="entry name" value="EXPANSIN_EG45"/>
    <property type="match status" value="1"/>
</dbReference>
<sequence>MPVLPKYTSTLLAALVLSIPAAHAWIEYPDTGTASMTHYTLGSGTVAACGCVGGSADKYPTAAMSQMAYGSSQAYGPACGRCFNLTLLNTYTPTPPFHPDESKSLVVKVTDLCPLSDEGWCSGTEDRNNSGGQNINFDLAYPSSAIPEDFFPHDEEFYGYKDFGVWNISYQAVDCSQWAGYDDEWALGSVSNLGPESVCCPDNPTDESNTCPSYSDDNGLASPDTTTSAADLSLKMPFFACAPLSFLFAGIVSYLAT</sequence>
<keyword evidence="1" id="KW-0732">Signal</keyword>
<feature type="signal peptide" evidence="1">
    <location>
        <begin position="1"/>
        <end position="24"/>
    </location>
</feature>
<dbReference type="SUPFAM" id="SSF50685">
    <property type="entry name" value="Barwin-like endoglucanases"/>
    <property type="match status" value="1"/>
</dbReference>
<evidence type="ECO:0000313" key="3">
    <source>
        <dbReference type="EMBL" id="TFL01586.1"/>
    </source>
</evidence>
<evidence type="ECO:0000259" key="2">
    <source>
        <dbReference type="PROSITE" id="PS50842"/>
    </source>
</evidence>
<dbReference type="OrthoDB" id="5823761at2759"/>
<dbReference type="AlphaFoldDB" id="A0A5C3QHX4"/>
<organism evidence="3 4">
    <name type="scientific">Pterulicium gracile</name>
    <dbReference type="NCBI Taxonomy" id="1884261"/>
    <lineage>
        <taxon>Eukaryota</taxon>
        <taxon>Fungi</taxon>
        <taxon>Dikarya</taxon>
        <taxon>Basidiomycota</taxon>
        <taxon>Agaricomycotina</taxon>
        <taxon>Agaricomycetes</taxon>
        <taxon>Agaricomycetidae</taxon>
        <taxon>Agaricales</taxon>
        <taxon>Pleurotineae</taxon>
        <taxon>Pterulaceae</taxon>
        <taxon>Pterulicium</taxon>
    </lineage>
</organism>
<feature type="domain" description="Expansin-like EG45" evidence="2">
    <location>
        <begin position="46"/>
        <end position="180"/>
    </location>
</feature>
<dbReference type="InterPro" id="IPR007112">
    <property type="entry name" value="Expansin/allergen_DPBB_dom"/>
</dbReference>
<dbReference type="Proteomes" id="UP000305067">
    <property type="component" value="Unassembled WGS sequence"/>
</dbReference>
<dbReference type="CDD" id="cd22278">
    <property type="entry name" value="DPBB_GH45_endoglucanase"/>
    <property type="match status" value="1"/>
</dbReference>
<name>A0A5C3QHX4_9AGAR</name>
<keyword evidence="4" id="KW-1185">Reference proteome</keyword>
<feature type="chain" id="PRO_5022823951" evidence="1">
    <location>
        <begin position="25"/>
        <end position="257"/>
    </location>
</feature>
<reference evidence="3 4" key="1">
    <citation type="journal article" date="2019" name="Nat. Ecol. Evol.">
        <title>Megaphylogeny resolves global patterns of mushroom evolution.</title>
        <authorList>
            <person name="Varga T."/>
            <person name="Krizsan K."/>
            <person name="Foldi C."/>
            <person name="Dima B."/>
            <person name="Sanchez-Garcia M."/>
            <person name="Sanchez-Ramirez S."/>
            <person name="Szollosi G.J."/>
            <person name="Szarkandi J.G."/>
            <person name="Papp V."/>
            <person name="Albert L."/>
            <person name="Andreopoulos W."/>
            <person name="Angelini C."/>
            <person name="Antonin V."/>
            <person name="Barry K.W."/>
            <person name="Bougher N.L."/>
            <person name="Buchanan P."/>
            <person name="Buyck B."/>
            <person name="Bense V."/>
            <person name="Catcheside P."/>
            <person name="Chovatia M."/>
            <person name="Cooper J."/>
            <person name="Damon W."/>
            <person name="Desjardin D."/>
            <person name="Finy P."/>
            <person name="Geml J."/>
            <person name="Haridas S."/>
            <person name="Hughes K."/>
            <person name="Justo A."/>
            <person name="Karasinski D."/>
            <person name="Kautmanova I."/>
            <person name="Kiss B."/>
            <person name="Kocsube S."/>
            <person name="Kotiranta H."/>
            <person name="LaButti K.M."/>
            <person name="Lechner B.E."/>
            <person name="Liimatainen K."/>
            <person name="Lipzen A."/>
            <person name="Lukacs Z."/>
            <person name="Mihaltcheva S."/>
            <person name="Morgado L.N."/>
            <person name="Niskanen T."/>
            <person name="Noordeloos M.E."/>
            <person name="Ohm R.A."/>
            <person name="Ortiz-Santana B."/>
            <person name="Ovrebo C."/>
            <person name="Racz N."/>
            <person name="Riley R."/>
            <person name="Savchenko A."/>
            <person name="Shiryaev A."/>
            <person name="Soop K."/>
            <person name="Spirin V."/>
            <person name="Szebenyi C."/>
            <person name="Tomsovsky M."/>
            <person name="Tulloss R.E."/>
            <person name="Uehling J."/>
            <person name="Grigoriev I.V."/>
            <person name="Vagvolgyi C."/>
            <person name="Papp T."/>
            <person name="Martin F.M."/>
            <person name="Miettinen O."/>
            <person name="Hibbett D.S."/>
            <person name="Nagy L.G."/>
        </authorList>
    </citation>
    <scope>NUCLEOTIDE SEQUENCE [LARGE SCALE GENOMIC DNA]</scope>
    <source>
        <strain evidence="3 4">CBS 309.79</strain>
    </source>
</reference>